<gene>
    <name evidence="2" type="ORF">GCM10009817_17740</name>
</gene>
<sequence length="313" mass="33793">MLTPTAAQQVADAYGLAGPATLTGPVSRGQLGQVWRLDTADGSHAVKEWFASPDLAEVAKDALLVDPARAEGVLTPATRHTPSGDVATTVDGTAVRVFEWFDLRRPSRRLDPTDVGRAVARLHRAGAPTDAGVENWFATGLGEEQWRQVHQRVVAAGAPFAGQLGALVDDLVAVESVLEPHESPIVCHRDLWADNVRATADGRVCVLDFENLGPADPSQELAMVLFEFGDDDPSRARLLHTAYREAGGPGRVTRRGHFTMLVAEQAHIAQLACSRWVGATSESHRERLATWFLEVPDDPVTLARIDRILAAVT</sequence>
<name>A0ABP5DEL7_9MICO</name>
<evidence type="ECO:0000259" key="1">
    <source>
        <dbReference type="Pfam" id="PF01636"/>
    </source>
</evidence>
<protein>
    <recommendedName>
        <fullName evidence="1">Aminoglycoside phosphotransferase domain-containing protein</fullName>
    </recommendedName>
</protein>
<organism evidence="2 3">
    <name type="scientific">Terrabacter lapilli</name>
    <dbReference type="NCBI Taxonomy" id="436231"/>
    <lineage>
        <taxon>Bacteria</taxon>
        <taxon>Bacillati</taxon>
        <taxon>Actinomycetota</taxon>
        <taxon>Actinomycetes</taxon>
        <taxon>Micrococcales</taxon>
        <taxon>Intrasporangiaceae</taxon>
        <taxon>Terrabacter</taxon>
    </lineage>
</organism>
<dbReference type="Pfam" id="PF01636">
    <property type="entry name" value="APH"/>
    <property type="match status" value="1"/>
</dbReference>
<dbReference type="InterPro" id="IPR002575">
    <property type="entry name" value="Aminoglycoside_PTrfase"/>
</dbReference>
<reference evidence="3" key="1">
    <citation type="journal article" date="2019" name="Int. J. Syst. Evol. Microbiol.">
        <title>The Global Catalogue of Microorganisms (GCM) 10K type strain sequencing project: providing services to taxonomists for standard genome sequencing and annotation.</title>
        <authorList>
            <consortium name="The Broad Institute Genomics Platform"/>
            <consortium name="The Broad Institute Genome Sequencing Center for Infectious Disease"/>
            <person name="Wu L."/>
            <person name="Ma J."/>
        </authorList>
    </citation>
    <scope>NUCLEOTIDE SEQUENCE [LARGE SCALE GENOMIC DNA]</scope>
    <source>
        <strain evidence="3">JCM 15628</strain>
    </source>
</reference>
<proteinExistence type="predicted"/>
<dbReference type="Proteomes" id="UP001500013">
    <property type="component" value="Unassembled WGS sequence"/>
</dbReference>
<evidence type="ECO:0000313" key="3">
    <source>
        <dbReference type="Proteomes" id="UP001500013"/>
    </source>
</evidence>
<dbReference type="EMBL" id="BAAAPU010000007">
    <property type="protein sequence ID" value="GAA1977757.1"/>
    <property type="molecule type" value="Genomic_DNA"/>
</dbReference>
<dbReference type="Gene3D" id="3.90.1200.10">
    <property type="match status" value="1"/>
</dbReference>
<dbReference type="RefSeq" id="WP_344060718.1">
    <property type="nucleotide sequence ID" value="NZ_BAAAPU010000007.1"/>
</dbReference>
<keyword evidence="3" id="KW-1185">Reference proteome</keyword>
<comment type="caution">
    <text evidence="2">The sequence shown here is derived from an EMBL/GenBank/DDBJ whole genome shotgun (WGS) entry which is preliminary data.</text>
</comment>
<dbReference type="InterPro" id="IPR011009">
    <property type="entry name" value="Kinase-like_dom_sf"/>
</dbReference>
<feature type="domain" description="Aminoglycoside phosphotransferase" evidence="1">
    <location>
        <begin position="25"/>
        <end position="243"/>
    </location>
</feature>
<evidence type="ECO:0000313" key="2">
    <source>
        <dbReference type="EMBL" id="GAA1977757.1"/>
    </source>
</evidence>
<dbReference type="SUPFAM" id="SSF56112">
    <property type="entry name" value="Protein kinase-like (PK-like)"/>
    <property type="match status" value="1"/>
</dbReference>
<accession>A0ABP5DEL7</accession>